<proteinExistence type="predicted"/>
<dbReference type="AlphaFoldDB" id="A0A2K3QGQ3"/>
<gene>
    <name evidence="2" type="ORF">TCAP_03348</name>
</gene>
<dbReference type="EMBL" id="NRSZ01000507">
    <property type="protein sequence ID" value="PNY26734.1"/>
    <property type="molecule type" value="Genomic_DNA"/>
</dbReference>
<dbReference type="PROSITE" id="PS00626">
    <property type="entry name" value="RCC1_2"/>
    <property type="match status" value="1"/>
</dbReference>
<organism evidence="2 3">
    <name type="scientific">Tolypocladium capitatum</name>
    <dbReference type="NCBI Taxonomy" id="45235"/>
    <lineage>
        <taxon>Eukaryota</taxon>
        <taxon>Fungi</taxon>
        <taxon>Dikarya</taxon>
        <taxon>Ascomycota</taxon>
        <taxon>Pezizomycotina</taxon>
        <taxon>Sordariomycetes</taxon>
        <taxon>Hypocreomycetidae</taxon>
        <taxon>Hypocreales</taxon>
        <taxon>Ophiocordycipitaceae</taxon>
        <taxon>Tolypocladium</taxon>
    </lineage>
</organism>
<dbReference type="InterPro" id="IPR051553">
    <property type="entry name" value="Ran_GTPase-activating"/>
</dbReference>
<dbReference type="PANTHER" id="PTHR45982">
    <property type="entry name" value="REGULATOR OF CHROMOSOME CONDENSATION"/>
    <property type="match status" value="1"/>
</dbReference>
<name>A0A2K3QGQ3_9HYPO</name>
<evidence type="ECO:0000256" key="1">
    <source>
        <dbReference type="PROSITE-ProRule" id="PRU00235"/>
    </source>
</evidence>
<dbReference type="Pfam" id="PF00415">
    <property type="entry name" value="RCC1"/>
    <property type="match status" value="1"/>
</dbReference>
<accession>A0A2K3QGQ3</accession>
<dbReference type="STRING" id="45235.A0A2K3QGQ3"/>
<keyword evidence="3" id="KW-1185">Reference proteome</keyword>
<evidence type="ECO:0000313" key="3">
    <source>
        <dbReference type="Proteomes" id="UP000236621"/>
    </source>
</evidence>
<reference evidence="2 3" key="1">
    <citation type="submission" date="2017-08" db="EMBL/GenBank/DDBJ databases">
        <title>Harnessing the power of phylogenomics to disentangle the directionality and signatures of interkingdom host jumping in the parasitic fungal genus Tolypocladium.</title>
        <authorList>
            <person name="Quandt C.A."/>
            <person name="Patterson W."/>
            <person name="Spatafora J.W."/>
        </authorList>
    </citation>
    <scope>NUCLEOTIDE SEQUENCE [LARGE SCALE GENOMIC DNA]</scope>
    <source>
        <strain evidence="2 3">CBS 113982</strain>
    </source>
</reference>
<sequence>MDAVFAIGSNGSGQLGIGHKEDVSVPKQVQFTASSPIVVKVAAGGNHTLLLTQSGQLYWSGDAAGGACGIASEPSVPSFQEICLSNDPELQTGHIDLVAATWEASFVVARDGDGKRTKLFSFGSGIKGELGSGELIVRTPTATRIIDFPPAGTEIADLTACMGHAVAVLSNGDAYGWGNCRKSQIGGPGAVVYSPRKIDGIGFKVSRAVCAKESTCFFGEPESGNICVLGSDKWGLSSNAPATAPPWVDVGASWGDIYILRKDGSLQGWGRDDHGQLPPPNLPRLNKIAIGSEHAVALSADGEVLAWGWGEHGNCGPQVENNDVKGRWNVIASPKFMPPGCRVDRIGAGCATSWVCTTDG</sequence>
<evidence type="ECO:0000313" key="2">
    <source>
        <dbReference type="EMBL" id="PNY26734.1"/>
    </source>
</evidence>
<dbReference type="OrthoDB" id="5370059at2759"/>
<dbReference type="PROSITE" id="PS50012">
    <property type="entry name" value="RCC1_3"/>
    <property type="match status" value="2"/>
</dbReference>
<feature type="repeat" description="RCC1" evidence="1">
    <location>
        <begin position="264"/>
        <end position="301"/>
    </location>
</feature>
<dbReference type="Proteomes" id="UP000236621">
    <property type="component" value="Unassembled WGS sequence"/>
</dbReference>
<dbReference type="Pfam" id="PF13540">
    <property type="entry name" value="RCC1_2"/>
    <property type="match status" value="1"/>
</dbReference>
<dbReference type="Gene3D" id="2.130.10.30">
    <property type="entry name" value="Regulator of chromosome condensation 1/beta-lactamase-inhibitor protein II"/>
    <property type="match status" value="2"/>
</dbReference>
<dbReference type="InterPro" id="IPR009091">
    <property type="entry name" value="RCC1/BLIP-II"/>
</dbReference>
<dbReference type="InterPro" id="IPR000408">
    <property type="entry name" value="Reg_chr_condens"/>
</dbReference>
<comment type="caution">
    <text evidence="2">The sequence shown here is derived from an EMBL/GenBank/DDBJ whole genome shotgun (WGS) entry which is preliminary data.</text>
</comment>
<dbReference type="PRINTS" id="PR00633">
    <property type="entry name" value="RCCNDNSATION"/>
</dbReference>
<dbReference type="PANTHER" id="PTHR45982:SF5">
    <property type="entry name" value="RCC DOMAIN-CONTAINING PROTEIN ATS1"/>
    <property type="match status" value="1"/>
</dbReference>
<feature type="repeat" description="RCC1" evidence="1">
    <location>
        <begin position="2"/>
        <end position="54"/>
    </location>
</feature>
<dbReference type="SUPFAM" id="SSF50985">
    <property type="entry name" value="RCC1/BLIP-II"/>
    <property type="match status" value="1"/>
</dbReference>
<protein>
    <submittedName>
        <fullName evidence="2">RCC1 repeat-containing protein</fullName>
    </submittedName>
</protein>